<proteinExistence type="predicted"/>
<protein>
    <submittedName>
        <fullName evidence="1">Uncharacterized protein</fullName>
    </submittedName>
</protein>
<sequence length="355" mass="39467">MQSLRFPWSLTHIARMPHPDISRVADEFLAAGGETGKQGGAMARRHTLATYRLVIRLLTEMQLQGVVALARLVDQDYLGGNALVALLAEAGRLRPKALESSDCLLDRPITIRAMARSFHRPYETMRRALHRLSELGLVDLGEDGVVLGRGVVEKPEIRAYLSQMHDIMVTFLEDLFVFARLPFPETPRFDPAMANHRQSLITLAALDLHLLSVEGMQGIFSDWTGLLLAAAITAGNIRHVTYHPQLAFTYAAADSIPPMALRRPVLFKTLCDTLPLCPTTAWRRITVMKMLGSIRTIDGGLILDSKWLGHPMLIANACERIERMHAIINRMVQSGVALDAIGDLYIRGRVDPIDL</sequence>
<dbReference type="Proteomes" id="UP000548867">
    <property type="component" value="Unassembled WGS sequence"/>
</dbReference>
<keyword evidence="2" id="KW-1185">Reference proteome</keyword>
<name>A0A7W6CBH5_9SPHN</name>
<dbReference type="AlphaFoldDB" id="A0A7W6CBH5"/>
<accession>A0A7W6CBH5</accession>
<dbReference type="EMBL" id="JACIDX010000001">
    <property type="protein sequence ID" value="MBB3953523.1"/>
    <property type="molecule type" value="Genomic_DNA"/>
</dbReference>
<reference evidence="1 2" key="1">
    <citation type="submission" date="2020-08" db="EMBL/GenBank/DDBJ databases">
        <title>Genomic Encyclopedia of Type Strains, Phase IV (KMG-IV): sequencing the most valuable type-strain genomes for metagenomic binning, comparative biology and taxonomic classification.</title>
        <authorList>
            <person name="Goeker M."/>
        </authorList>
    </citation>
    <scope>NUCLEOTIDE SEQUENCE [LARGE SCALE GENOMIC DNA]</scope>
    <source>
        <strain evidence="1 2">DSM 27057</strain>
    </source>
</reference>
<evidence type="ECO:0000313" key="2">
    <source>
        <dbReference type="Proteomes" id="UP000548867"/>
    </source>
</evidence>
<gene>
    <name evidence="1" type="ORF">GGR38_000435</name>
</gene>
<evidence type="ECO:0000313" key="1">
    <source>
        <dbReference type="EMBL" id="MBB3953523.1"/>
    </source>
</evidence>
<organism evidence="1 2">
    <name type="scientific">Novosphingobium sediminicola</name>
    <dbReference type="NCBI Taxonomy" id="563162"/>
    <lineage>
        <taxon>Bacteria</taxon>
        <taxon>Pseudomonadati</taxon>
        <taxon>Pseudomonadota</taxon>
        <taxon>Alphaproteobacteria</taxon>
        <taxon>Sphingomonadales</taxon>
        <taxon>Sphingomonadaceae</taxon>
        <taxon>Novosphingobium</taxon>
    </lineage>
</organism>
<comment type="caution">
    <text evidence="1">The sequence shown here is derived from an EMBL/GenBank/DDBJ whole genome shotgun (WGS) entry which is preliminary data.</text>
</comment>
<dbReference type="RefSeq" id="WP_183622200.1">
    <property type="nucleotide sequence ID" value="NZ_JACIDX010000001.1"/>
</dbReference>